<evidence type="ECO:0000313" key="2">
    <source>
        <dbReference type="EMBL" id="GAM12190.1"/>
    </source>
</evidence>
<gene>
    <name evidence="2" type="ORF">SAMD00020551_0321</name>
</gene>
<accession>A0A0A8WX03</accession>
<name>A0A0A8WX03_MESS1</name>
<dbReference type="Proteomes" id="UP000031014">
    <property type="component" value="Unassembled WGS sequence"/>
</dbReference>
<keyword evidence="1" id="KW-0812">Transmembrane</keyword>
<proteinExistence type="predicted"/>
<keyword evidence="1" id="KW-1133">Transmembrane helix</keyword>
<dbReference type="AlphaFoldDB" id="A0A0A8WX03"/>
<keyword evidence="3" id="KW-1185">Reference proteome</keyword>
<reference evidence="2 3" key="1">
    <citation type="submission" date="2013-06" db="EMBL/GenBank/DDBJ databases">
        <title>Whole genome shotgun sequence of Bacillus selenatarsenatis SF-1.</title>
        <authorList>
            <person name="Kuroda M."/>
            <person name="Sei K."/>
            <person name="Yamashita M."/>
            <person name="Ike M."/>
        </authorList>
    </citation>
    <scope>NUCLEOTIDE SEQUENCE [LARGE SCALE GENOMIC DNA]</scope>
    <source>
        <strain evidence="2 3">SF-1</strain>
    </source>
</reference>
<evidence type="ECO:0000313" key="3">
    <source>
        <dbReference type="Proteomes" id="UP000031014"/>
    </source>
</evidence>
<protein>
    <submittedName>
        <fullName evidence="2">Uncharacterized protein</fullName>
    </submittedName>
</protein>
<evidence type="ECO:0000256" key="1">
    <source>
        <dbReference type="SAM" id="Phobius"/>
    </source>
</evidence>
<feature type="transmembrane region" description="Helical" evidence="1">
    <location>
        <begin position="12"/>
        <end position="30"/>
    </location>
</feature>
<dbReference type="EMBL" id="BASE01000008">
    <property type="protein sequence ID" value="GAM12190.1"/>
    <property type="molecule type" value="Genomic_DNA"/>
</dbReference>
<keyword evidence="1" id="KW-0472">Membrane</keyword>
<sequence length="45" mass="5285">MKGPKKRLILKRIPILTTLLITLWIWYGSYHLGFNIGEFLANIKN</sequence>
<organism evidence="2 3">
    <name type="scientific">Mesobacillus selenatarsenatis (strain DSM 18680 / JCM 14380 / FERM P-15431 / SF-1)</name>
    <dbReference type="NCBI Taxonomy" id="1321606"/>
    <lineage>
        <taxon>Bacteria</taxon>
        <taxon>Bacillati</taxon>
        <taxon>Bacillota</taxon>
        <taxon>Bacilli</taxon>
        <taxon>Bacillales</taxon>
        <taxon>Bacillaceae</taxon>
        <taxon>Mesobacillus</taxon>
    </lineage>
</organism>
<comment type="caution">
    <text evidence="2">The sequence shown here is derived from an EMBL/GenBank/DDBJ whole genome shotgun (WGS) entry which is preliminary data.</text>
</comment>